<organism evidence="2">
    <name type="scientific">Paenibacillus sp. SYP-B3998</name>
    <dbReference type="NCBI Taxonomy" id="2678564"/>
    <lineage>
        <taxon>Bacteria</taxon>
        <taxon>Bacillati</taxon>
        <taxon>Bacillota</taxon>
        <taxon>Bacilli</taxon>
        <taxon>Bacillales</taxon>
        <taxon>Paenibacillaceae</taxon>
        <taxon>Paenibacillus</taxon>
    </lineage>
</organism>
<feature type="region of interest" description="Disordered" evidence="1">
    <location>
        <begin position="37"/>
        <end position="59"/>
    </location>
</feature>
<feature type="compositionally biased region" description="Polar residues" evidence="1">
    <location>
        <begin position="1"/>
        <end position="21"/>
    </location>
</feature>
<evidence type="ECO:0000313" key="2">
    <source>
        <dbReference type="EMBL" id="NEW06610.1"/>
    </source>
</evidence>
<reference evidence="2" key="1">
    <citation type="submission" date="2020-02" db="EMBL/GenBank/DDBJ databases">
        <authorList>
            <person name="Shen X.-R."/>
            <person name="Zhang Y.-X."/>
        </authorList>
    </citation>
    <scope>NUCLEOTIDE SEQUENCE</scope>
    <source>
        <strain evidence="2">SYP-B3998</strain>
    </source>
</reference>
<feature type="region of interest" description="Disordered" evidence="1">
    <location>
        <begin position="1"/>
        <end position="22"/>
    </location>
</feature>
<sequence>MVENNTHAGDYRGTTNTNAKNQDLEFVNDTLENAPNISSVSIAKDDISEDNEQEQLNQK</sequence>
<dbReference type="AlphaFoldDB" id="A0A6G3ZX05"/>
<evidence type="ECO:0000256" key="1">
    <source>
        <dbReference type="SAM" id="MobiDB-lite"/>
    </source>
</evidence>
<comment type="caution">
    <text evidence="2">The sequence shown here is derived from an EMBL/GenBank/DDBJ whole genome shotgun (WGS) entry which is preliminary data.</text>
</comment>
<evidence type="ECO:0008006" key="3">
    <source>
        <dbReference type="Google" id="ProtNLM"/>
    </source>
</evidence>
<gene>
    <name evidence="2" type="ORF">GK047_11355</name>
</gene>
<dbReference type="EMBL" id="JAAIKC010000003">
    <property type="protein sequence ID" value="NEW06610.1"/>
    <property type="molecule type" value="Genomic_DNA"/>
</dbReference>
<accession>A0A6G3ZX05</accession>
<protein>
    <recommendedName>
        <fullName evidence="3">DUF4025 domain-containing protein</fullName>
    </recommendedName>
</protein>
<proteinExistence type="predicted"/>
<name>A0A6G3ZX05_9BACL</name>